<dbReference type="AlphaFoldDB" id="A0A6B2R1U0"/>
<dbReference type="InterPro" id="IPR007325">
    <property type="entry name" value="KFase/CYL"/>
</dbReference>
<dbReference type="GO" id="GO:0019441">
    <property type="term" value="P:L-tryptophan catabolic process to kynurenine"/>
    <property type="evidence" value="ECO:0007669"/>
    <property type="project" value="InterPro"/>
</dbReference>
<accession>A0A6B2R1U0</accession>
<comment type="caution">
    <text evidence="1">The sequence shown here is derived from an EMBL/GenBank/DDBJ whole genome shotgun (WGS) entry which is preliminary data.</text>
</comment>
<protein>
    <submittedName>
        <fullName evidence="1">Cyclase family protein</fullName>
    </submittedName>
</protein>
<evidence type="ECO:0000313" key="1">
    <source>
        <dbReference type="EMBL" id="NDY84073.1"/>
    </source>
</evidence>
<dbReference type="PANTHER" id="PTHR31118:SF32">
    <property type="entry name" value="KYNURENINE FORMAMIDASE"/>
    <property type="match status" value="1"/>
</dbReference>
<dbReference type="EMBL" id="JAAGRN010000009">
    <property type="protein sequence ID" value="NDY84073.1"/>
    <property type="molecule type" value="Genomic_DNA"/>
</dbReference>
<dbReference type="GO" id="GO:0004061">
    <property type="term" value="F:arylformamidase activity"/>
    <property type="evidence" value="ECO:0007669"/>
    <property type="project" value="InterPro"/>
</dbReference>
<dbReference type="RefSeq" id="WP_163655888.1">
    <property type="nucleotide sequence ID" value="NZ_JAAGRN010000009.1"/>
</dbReference>
<organism evidence="1">
    <name type="scientific">Sheuella amnicola</name>
    <dbReference type="NCBI Taxonomy" id="2707330"/>
    <lineage>
        <taxon>Bacteria</taxon>
        <taxon>Pseudomonadati</taxon>
        <taxon>Pseudomonadota</taxon>
        <taxon>Betaproteobacteria</taxon>
        <taxon>Burkholderiales</taxon>
        <taxon>Alcaligenaceae</taxon>
        <taxon>Sheuella</taxon>
    </lineage>
</organism>
<reference evidence="1" key="1">
    <citation type="submission" date="2020-02" db="EMBL/GenBank/DDBJ databases">
        <authorList>
            <person name="Chen W.-M."/>
        </authorList>
    </citation>
    <scope>NUCLEOTIDE SEQUENCE</scope>
    <source>
        <strain evidence="1">NBD-18</strain>
    </source>
</reference>
<dbReference type="InterPro" id="IPR037175">
    <property type="entry name" value="KFase_sf"/>
</dbReference>
<sequence>MCDCSKARGHGWRGWMPLPDSQYLQASGPWLDLTYRLGPKVPRATVFPQPSFRRLKSLPEDPLNITEMQMVVHIGTHVDAPRHFYSDGPAFHEISLERLSGPGVVLRVMKKPGELIEPDDLRRCAVQIQPGDIVALNTGWSQYAGTPAYDDHPYLSSEAAQWLLEQKIKLLACDLPTPDMPVGRRPANYNWPAHHILLGNGILVAENITGLDALAGERVEFMFSALNIEDSDGAPARVLARRLARTDATT</sequence>
<name>A0A6B2R1U0_9BURK</name>
<dbReference type="SUPFAM" id="SSF102198">
    <property type="entry name" value="Putative cyclase"/>
    <property type="match status" value="1"/>
</dbReference>
<dbReference type="Pfam" id="PF04199">
    <property type="entry name" value="Cyclase"/>
    <property type="match status" value="1"/>
</dbReference>
<dbReference type="Gene3D" id="3.50.30.50">
    <property type="entry name" value="Putative cyclase"/>
    <property type="match status" value="1"/>
</dbReference>
<gene>
    <name evidence="1" type="ORF">G3I67_12615</name>
</gene>
<dbReference type="PANTHER" id="PTHR31118">
    <property type="entry name" value="CYCLASE-LIKE PROTEIN 2"/>
    <property type="match status" value="1"/>
</dbReference>
<proteinExistence type="predicted"/>